<sequence>MPGRAAGLTVAASALLTSFVLHAPPAAAHGPHGTRHTARPAASRTPHRLPTARPEPGDRAARPPTHRHPGRRTPPATPLAKLAPHPGATRRDPVPTGRPRPERISQPPHHPRPTERPVDAEDAVPPDPWQDLDRRPEDRRPEDQRLEDQRPDQDDQFQADEERPYRTGTVAPPAQPSQPTAPPAPASAVPSVSATGTADLSAASAARRSVGPALNILRLGTGLTLTGLGLGFMALRLRRR</sequence>
<keyword evidence="3" id="KW-0732">Signal</keyword>
<keyword evidence="2" id="KW-0472">Membrane</keyword>
<comment type="caution">
    <text evidence="4">The sequence shown here is derived from an EMBL/GenBank/DDBJ whole genome shotgun (WGS) entry which is preliminary data.</text>
</comment>
<feature type="compositionally biased region" description="Basic and acidic residues" evidence="1">
    <location>
        <begin position="131"/>
        <end position="153"/>
    </location>
</feature>
<dbReference type="Proteomes" id="UP001206206">
    <property type="component" value="Unassembled WGS sequence"/>
</dbReference>
<gene>
    <name evidence="4" type="ORF">NON19_09230</name>
</gene>
<keyword evidence="2" id="KW-0812">Transmembrane</keyword>
<accession>A0ABT1PCM9</accession>
<evidence type="ECO:0000256" key="3">
    <source>
        <dbReference type="SAM" id="SignalP"/>
    </source>
</evidence>
<name>A0ABT1PCM9_9ACTN</name>
<proteinExistence type="predicted"/>
<dbReference type="EMBL" id="JANFNH010000005">
    <property type="protein sequence ID" value="MCQ4042213.1"/>
    <property type="molecule type" value="Genomic_DNA"/>
</dbReference>
<keyword evidence="2" id="KW-1133">Transmembrane helix</keyword>
<feature type="compositionally biased region" description="Low complexity" evidence="1">
    <location>
        <begin position="186"/>
        <end position="195"/>
    </location>
</feature>
<evidence type="ECO:0000256" key="1">
    <source>
        <dbReference type="SAM" id="MobiDB-lite"/>
    </source>
</evidence>
<organism evidence="4 5">
    <name type="scientific">Streptantibioticus rubrisoli</name>
    <dbReference type="NCBI Taxonomy" id="1387313"/>
    <lineage>
        <taxon>Bacteria</taxon>
        <taxon>Bacillati</taxon>
        <taxon>Actinomycetota</taxon>
        <taxon>Actinomycetes</taxon>
        <taxon>Kitasatosporales</taxon>
        <taxon>Streptomycetaceae</taxon>
        <taxon>Streptantibioticus</taxon>
    </lineage>
</organism>
<dbReference type="RefSeq" id="WP_255926199.1">
    <property type="nucleotide sequence ID" value="NZ_JANFNH010000005.1"/>
</dbReference>
<feature type="signal peptide" evidence="3">
    <location>
        <begin position="1"/>
        <end position="23"/>
    </location>
</feature>
<evidence type="ECO:0000313" key="5">
    <source>
        <dbReference type="Proteomes" id="UP001206206"/>
    </source>
</evidence>
<protein>
    <submittedName>
        <fullName evidence="4">Uncharacterized protein</fullName>
    </submittedName>
</protein>
<reference evidence="4 5" key="1">
    <citation type="submission" date="2022-06" db="EMBL/GenBank/DDBJ databases">
        <title>Draft genome sequence of type strain Streptomyces rubrisoli DSM 42083.</title>
        <authorList>
            <person name="Duangmal K."/>
            <person name="Klaysubun C."/>
        </authorList>
    </citation>
    <scope>NUCLEOTIDE SEQUENCE [LARGE SCALE GENOMIC DNA]</scope>
    <source>
        <strain evidence="4 5">DSM 42083</strain>
    </source>
</reference>
<keyword evidence="5" id="KW-1185">Reference proteome</keyword>
<evidence type="ECO:0000256" key="2">
    <source>
        <dbReference type="SAM" id="Phobius"/>
    </source>
</evidence>
<feature type="chain" id="PRO_5045922073" evidence="3">
    <location>
        <begin position="24"/>
        <end position="240"/>
    </location>
</feature>
<feature type="compositionally biased region" description="Pro residues" evidence="1">
    <location>
        <begin position="173"/>
        <end position="185"/>
    </location>
</feature>
<feature type="region of interest" description="Disordered" evidence="1">
    <location>
        <begin position="24"/>
        <end position="195"/>
    </location>
</feature>
<evidence type="ECO:0000313" key="4">
    <source>
        <dbReference type="EMBL" id="MCQ4042213.1"/>
    </source>
</evidence>
<feature type="compositionally biased region" description="Basic and acidic residues" evidence="1">
    <location>
        <begin position="89"/>
        <end position="103"/>
    </location>
</feature>
<feature type="transmembrane region" description="Helical" evidence="2">
    <location>
        <begin position="216"/>
        <end position="235"/>
    </location>
</feature>